<reference evidence="1 2" key="1">
    <citation type="submission" date="2020-10" db="EMBL/GenBank/DDBJ databases">
        <title>The Coptis chinensis genome and diversification of protoberbering-type alkaloids.</title>
        <authorList>
            <person name="Wang B."/>
            <person name="Shu S."/>
            <person name="Song C."/>
            <person name="Liu Y."/>
        </authorList>
    </citation>
    <scope>NUCLEOTIDE SEQUENCE [LARGE SCALE GENOMIC DNA]</scope>
    <source>
        <strain evidence="1">HL-2020</strain>
        <tissue evidence="1">Leaf</tissue>
    </source>
</reference>
<dbReference type="Gene3D" id="3.40.50.2000">
    <property type="entry name" value="Glycogen Phosphorylase B"/>
    <property type="match status" value="2"/>
</dbReference>
<evidence type="ECO:0000313" key="2">
    <source>
        <dbReference type="Proteomes" id="UP000631114"/>
    </source>
</evidence>
<sequence>MMAEQPLNAKFVVEELEVGLRVPLKRDEIIAIDREVICDVVKELMESENGKTIREKAEALGKLARQVVHAKGGSSYEKLNDLIQCLCKPKDTKGNGP</sequence>
<protein>
    <submittedName>
        <fullName evidence="1">Uncharacterized protein</fullName>
    </submittedName>
</protein>
<comment type="caution">
    <text evidence="1">The sequence shown here is derived from an EMBL/GenBank/DDBJ whole genome shotgun (WGS) entry which is preliminary data.</text>
</comment>
<dbReference type="SUPFAM" id="SSF53756">
    <property type="entry name" value="UDP-Glycosyltransferase/glycogen phosphorylase"/>
    <property type="match status" value="1"/>
</dbReference>
<proteinExistence type="predicted"/>
<keyword evidence="2" id="KW-1185">Reference proteome</keyword>
<evidence type="ECO:0000313" key="1">
    <source>
        <dbReference type="EMBL" id="KAF9613712.1"/>
    </source>
</evidence>
<dbReference type="EMBL" id="JADFTS010000003">
    <property type="protein sequence ID" value="KAF9613712.1"/>
    <property type="molecule type" value="Genomic_DNA"/>
</dbReference>
<gene>
    <name evidence="1" type="ORF">IFM89_010154</name>
</gene>
<dbReference type="Proteomes" id="UP000631114">
    <property type="component" value="Unassembled WGS sequence"/>
</dbReference>
<dbReference type="OrthoDB" id="5835829at2759"/>
<dbReference type="AlphaFoldDB" id="A0A835IBF6"/>
<organism evidence="1 2">
    <name type="scientific">Coptis chinensis</name>
    <dbReference type="NCBI Taxonomy" id="261450"/>
    <lineage>
        <taxon>Eukaryota</taxon>
        <taxon>Viridiplantae</taxon>
        <taxon>Streptophyta</taxon>
        <taxon>Embryophyta</taxon>
        <taxon>Tracheophyta</taxon>
        <taxon>Spermatophyta</taxon>
        <taxon>Magnoliopsida</taxon>
        <taxon>Ranunculales</taxon>
        <taxon>Ranunculaceae</taxon>
        <taxon>Coptidoideae</taxon>
        <taxon>Coptis</taxon>
    </lineage>
</organism>
<accession>A0A835IBF6</accession>
<dbReference type="PANTHER" id="PTHR48045:SF34">
    <property type="entry name" value="ISOFLAVONE 7-O-GLUCOSYLTRANSFERASE 1-LIKE"/>
    <property type="match status" value="1"/>
</dbReference>
<name>A0A835IBF6_9MAGN</name>
<dbReference type="PANTHER" id="PTHR48045">
    <property type="entry name" value="UDP-GLYCOSYLTRANSFERASE 72B1"/>
    <property type="match status" value="1"/>
</dbReference>